<dbReference type="Gene3D" id="3.90.1480.20">
    <property type="entry name" value="Glycosyl transferase family 29"/>
    <property type="match status" value="1"/>
</dbReference>
<evidence type="ECO:0000256" key="2">
    <source>
        <dbReference type="ARBA" id="ARBA00004922"/>
    </source>
</evidence>
<keyword evidence="9" id="KW-0333">Golgi apparatus</keyword>
<keyword evidence="13" id="KW-0325">Glycoprotein</keyword>
<evidence type="ECO:0000256" key="9">
    <source>
        <dbReference type="ARBA" id="ARBA00023034"/>
    </source>
</evidence>
<dbReference type="PANTHER" id="PTHR11987">
    <property type="entry name" value="ALPHA-2,8-SIALYLTRANSFERASE"/>
    <property type="match status" value="1"/>
</dbReference>
<dbReference type="EMBL" id="JADWDJ010000012">
    <property type="protein sequence ID" value="KAG5272570.1"/>
    <property type="molecule type" value="Genomic_DNA"/>
</dbReference>
<name>A0AAV6GG22_9TELE</name>
<evidence type="ECO:0000256" key="14">
    <source>
        <dbReference type="ARBA" id="ARBA00050108"/>
    </source>
</evidence>
<keyword evidence="4" id="KW-0328">Glycosyltransferase</keyword>
<evidence type="ECO:0000313" key="22">
    <source>
        <dbReference type="Proteomes" id="UP000823561"/>
    </source>
</evidence>
<dbReference type="FunFam" id="3.90.1480.20:FF:000004">
    <property type="entry name" value="alpha-2,8-sialyltransferase 8E isoform X1"/>
    <property type="match status" value="1"/>
</dbReference>
<dbReference type="InterPro" id="IPR038578">
    <property type="entry name" value="GT29-like_sf"/>
</dbReference>
<evidence type="ECO:0000313" key="21">
    <source>
        <dbReference type="EMBL" id="KAG5272570.1"/>
    </source>
</evidence>
<dbReference type="AlphaFoldDB" id="A0AAV6GG22"/>
<dbReference type="InterPro" id="IPR012163">
    <property type="entry name" value="Sialyl_trans"/>
</dbReference>
<feature type="chain" id="PRO_5043887914" description="Alpha-2,8-sialyltransferase 8E" evidence="20">
    <location>
        <begin position="20"/>
        <end position="314"/>
    </location>
</feature>
<evidence type="ECO:0000256" key="10">
    <source>
        <dbReference type="ARBA" id="ARBA00023098"/>
    </source>
</evidence>
<keyword evidence="22" id="KW-1185">Reference proteome</keyword>
<evidence type="ECO:0000256" key="5">
    <source>
        <dbReference type="ARBA" id="ARBA00022679"/>
    </source>
</evidence>
<evidence type="ECO:0000256" key="13">
    <source>
        <dbReference type="ARBA" id="ARBA00023180"/>
    </source>
</evidence>
<dbReference type="GO" id="GO:0000139">
    <property type="term" value="C:Golgi membrane"/>
    <property type="evidence" value="ECO:0007669"/>
    <property type="project" value="UniProtKB-SubCell"/>
</dbReference>
<dbReference type="PANTHER" id="PTHR11987:SF4">
    <property type="entry name" value="ALPHA-2,8-SIALYLTRANSFERASE 8E"/>
    <property type="match status" value="1"/>
</dbReference>
<evidence type="ECO:0000256" key="11">
    <source>
        <dbReference type="ARBA" id="ARBA00023136"/>
    </source>
</evidence>
<feature type="disulfide bond" evidence="19">
    <location>
        <begin position="103"/>
        <end position="253"/>
    </location>
</feature>
<evidence type="ECO:0000256" key="16">
    <source>
        <dbReference type="ARBA" id="ARBA00070573"/>
    </source>
</evidence>
<keyword evidence="10" id="KW-0443">Lipid metabolism</keyword>
<dbReference type="PIRSF" id="PIRSF005557">
    <property type="entry name" value="Sialyl_trans"/>
    <property type="match status" value="1"/>
</dbReference>
<evidence type="ECO:0000256" key="3">
    <source>
        <dbReference type="ARBA" id="ARBA00006003"/>
    </source>
</evidence>
<comment type="pathway">
    <text evidence="2">Protein modification; protein glycosylation.</text>
</comment>
<evidence type="ECO:0000256" key="6">
    <source>
        <dbReference type="ARBA" id="ARBA00022692"/>
    </source>
</evidence>
<dbReference type="GO" id="GO:0009311">
    <property type="term" value="P:oligosaccharide metabolic process"/>
    <property type="evidence" value="ECO:0007669"/>
    <property type="project" value="TreeGrafter"/>
</dbReference>
<dbReference type="Proteomes" id="UP000823561">
    <property type="component" value="Chromosome 12"/>
</dbReference>
<comment type="catalytic activity">
    <reaction evidence="14">
        <text>a ganglioside GQ1c (d18:1(4E)) + CMP-N-acetyl-beta-neuraminate = a ganglioside GP1c (d18:1(4E)) + CMP + H(+)</text>
        <dbReference type="Rhea" id="RHEA:47592"/>
        <dbReference type="ChEBI" id="CHEBI:15378"/>
        <dbReference type="ChEBI" id="CHEBI:57812"/>
        <dbReference type="ChEBI" id="CHEBI:60377"/>
        <dbReference type="ChEBI" id="CHEBI:87791"/>
        <dbReference type="ChEBI" id="CHEBI:87792"/>
    </reaction>
    <physiologicalReaction direction="left-to-right" evidence="14">
        <dbReference type="Rhea" id="RHEA:47593"/>
    </physiologicalReaction>
</comment>
<evidence type="ECO:0000256" key="20">
    <source>
        <dbReference type="SAM" id="SignalP"/>
    </source>
</evidence>
<comment type="caution">
    <text evidence="21">The sequence shown here is derived from an EMBL/GenBank/DDBJ whole genome shotgun (WGS) entry which is preliminary data.</text>
</comment>
<comment type="function">
    <text evidence="15">Involved in the synthesis of gangliosides GD1c, GT1a, GQ1b, GP1c and GT3 from GD1a, GT1b, GM1b and GD3 respectively.</text>
</comment>
<protein>
    <recommendedName>
        <fullName evidence="16">Alpha-2,8-sialyltransferase 8E</fullName>
    </recommendedName>
    <alternativeName>
        <fullName evidence="17">Sialyltransferase 8E</fullName>
    </alternativeName>
    <alternativeName>
        <fullName evidence="18">Sialyltransferase St8Sia V</fullName>
    </alternativeName>
</protein>
<keyword evidence="7" id="KW-0735">Signal-anchor</keyword>
<dbReference type="InterPro" id="IPR050943">
    <property type="entry name" value="Glycosyltr_29_Sialyltrsf"/>
</dbReference>
<dbReference type="InterPro" id="IPR001675">
    <property type="entry name" value="Glyco_trans_29"/>
</dbReference>
<dbReference type="GO" id="GO:0006629">
    <property type="term" value="P:lipid metabolic process"/>
    <property type="evidence" value="ECO:0007669"/>
    <property type="project" value="UniProtKB-KW"/>
</dbReference>
<accession>A0AAV6GG22</accession>
<proteinExistence type="inferred from homology"/>
<evidence type="ECO:0000256" key="15">
    <source>
        <dbReference type="ARBA" id="ARBA00056957"/>
    </source>
</evidence>
<evidence type="ECO:0000256" key="17">
    <source>
        <dbReference type="ARBA" id="ARBA00082846"/>
    </source>
</evidence>
<evidence type="ECO:0000256" key="7">
    <source>
        <dbReference type="ARBA" id="ARBA00022968"/>
    </source>
</evidence>
<evidence type="ECO:0000256" key="4">
    <source>
        <dbReference type="ARBA" id="ARBA00022676"/>
    </source>
</evidence>
<evidence type="ECO:0000256" key="1">
    <source>
        <dbReference type="ARBA" id="ARBA00004323"/>
    </source>
</evidence>
<keyword evidence="12" id="KW-1015">Disulfide bond</keyword>
<organism evidence="21 22">
    <name type="scientific">Alosa alosa</name>
    <name type="common">allis shad</name>
    <dbReference type="NCBI Taxonomy" id="278164"/>
    <lineage>
        <taxon>Eukaryota</taxon>
        <taxon>Metazoa</taxon>
        <taxon>Chordata</taxon>
        <taxon>Craniata</taxon>
        <taxon>Vertebrata</taxon>
        <taxon>Euteleostomi</taxon>
        <taxon>Actinopterygii</taxon>
        <taxon>Neopterygii</taxon>
        <taxon>Teleostei</taxon>
        <taxon>Clupei</taxon>
        <taxon>Clupeiformes</taxon>
        <taxon>Clupeoidei</taxon>
        <taxon>Clupeidae</taxon>
        <taxon>Alosa</taxon>
    </lineage>
</organism>
<sequence length="314" mass="35965">MCLFCVCVCVCVRACRVNTSELFKKWRNMQVCKWEQNKEETNNFTMSLSQCCNASSFLFTTKRNTPSGTKLRYEIGGSLVISPEIFKMFPDDMPYSRSEFKRCAVVGNGGININSTCGKEIDSADFVFRCNIPPVSDKYSADVGSKTNFVTINPSIIIKRFQKLEKWRRPFYEALQSYGNASIVLPAFYQRKYTDSNSFRAKYVVDDFRSPAGVFFFHPQYLLNMQLFWKLQGVHANRLSTGLMLVTAAMELCEEVHLYGFWAFPTNPAGVSITNHYYDDVKAKPGVHAMPHELLHFLHMHTRGILHIHTQPCS</sequence>
<feature type="signal peptide" evidence="20">
    <location>
        <begin position="1"/>
        <end position="19"/>
    </location>
</feature>
<gene>
    <name evidence="21" type="ORF">AALO_G00166960</name>
</gene>
<evidence type="ECO:0000256" key="18">
    <source>
        <dbReference type="ARBA" id="ARBA00083168"/>
    </source>
</evidence>
<reference evidence="21" key="1">
    <citation type="submission" date="2020-10" db="EMBL/GenBank/DDBJ databases">
        <title>Chromosome-scale genome assembly of the Allis shad, Alosa alosa.</title>
        <authorList>
            <person name="Margot Z."/>
            <person name="Christophe K."/>
            <person name="Cabau C."/>
            <person name="Louis A."/>
            <person name="Berthelot C."/>
            <person name="Parey E."/>
            <person name="Roest Crollius H."/>
            <person name="Montfort J."/>
            <person name="Robinson-Rechavi M."/>
            <person name="Bucao C."/>
            <person name="Bouchez O."/>
            <person name="Gislard M."/>
            <person name="Lluch J."/>
            <person name="Milhes M."/>
            <person name="Lampietro C."/>
            <person name="Lopez Roques C."/>
            <person name="Donnadieu C."/>
            <person name="Braasch I."/>
            <person name="Desvignes T."/>
            <person name="Postlethwait J."/>
            <person name="Bobe J."/>
            <person name="Guiguen Y."/>
        </authorList>
    </citation>
    <scope>NUCLEOTIDE SEQUENCE</scope>
    <source>
        <strain evidence="21">M-15738</strain>
        <tissue evidence="21">Blood</tissue>
    </source>
</reference>
<keyword evidence="20" id="KW-0732">Signal</keyword>
<comment type="subcellular location">
    <subcellularLocation>
        <location evidence="1">Golgi apparatus membrane</location>
        <topology evidence="1">Single-pass type II membrane protein</topology>
    </subcellularLocation>
</comment>
<keyword evidence="5" id="KW-0808">Transferase</keyword>
<dbReference type="Pfam" id="PF00777">
    <property type="entry name" value="Glyco_transf_29"/>
    <property type="match status" value="1"/>
</dbReference>
<evidence type="ECO:0000256" key="8">
    <source>
        <dbReference type="ARBA" id="ARBA00022989"/>
    </source>
</evidence>
<keyword evidence="6" id="KW-0812">Transmembrane</keyword>
<keyword evidence="11" id="KW-0472">Membrane</keyword>
<comment type="similarity">
    <text evidence="3">Belongs to the glycosyltransferase 29 family.</text>
</comment>
<evidence type="ECO:0000256" key="12">
    <source>
        <dbReference type="ARBA" id="ARBA00023157"/>
    </source>
</evidence>
<dbReference type="GO" id="GO:0006491">
    <property type="term" value="P:N-glycan processing"/>
    <property type="evidence" value="ECO:0007669"/>
    <property type="project" value="TreeGrafter"/>
</dbReference>
<keyword evidence="8" id="KW-1133">Transmembrane helix</keyword>
<dbReference type="GO" id="GO:0003828">
    <property type="term" value="F:alpha-N-acetylneuraminate alpha-2,8-sialyltransferase activity"/>
    <property type="evidence" value="ECO:0007669"/>
    <property type="project" value="TreeGrafter"/>
</dbReference>
<evidence type="ECO:0000256" key="19">
    <source>
        <dbReference type="PIRSR" id="PIRSR005557-2"/>
    </source>
</evidence>